<evidence type="ECO:0000256" key="1">
    <source>
        <dbReference type="ARBA" id="ARBA00022737"/>
    </source>
</evidence>
<keyword evidence="2" id="KW-0326">Glycosidase</keyword>
<proteinExistence type="predicted"/>
<dbReference type="CDD" id="cd00063">
    <property type="entry name" value="FN3"/>
    <property type="match status" value="3"/>
</dbReference>
<dbReference type="GO" id="GO:0016798">
    <property type="term" value="F:hydrolase activity, acting on glycosyl bonds"/>
    <property type="evidence" value="ECO:0007669"/>
    <property type="project" value="UniProtKB-KW"/>
</dbReference>
<dbReference type="InterPro" id="IPR036116">
    <property type="entry name" value="FN3_sf"/>
</dbReference>
<dbReference type="PANTHER" id="PTHR13817:SF73">
    <property type="entry name" value="FIBRONECTIN TYPE-III DOMAIN-CONTAINING PROTEIN"/>
    <property type="match status" value="1"/>
</dbReference>
<dbReference type="EMBL" id="AP019307">
    <property type="protein sequence ID" value="BBH15798.1"/>
    <property type="molecule type" value="Genomic_DNA"/>
</dbReference>
<dbReference type="Pfam" id="PF00041">
    <property type="entry name" value="fn3"/>
    <property type="match status" value="2"/>
</dbReference>
<dbReference type="Gene3D" id="2.60.40.10">
    <property type="entry name" value="Immunoglobulins"/>
    <property type="match status" value="3"/>
</dbReference>
<organism evidence="5 6">
    <name type="scientific">Nocardioides baekrokdamisoli</name>
    <dbReference type="NCBI Taxonomy" id="1804624"/>
    <lineage>
        <taxon>Bacteria</taxon>
        <taxon>Bacillati</taxon>
        <taxon>Actinomycetota</taxon>
        <taxon>Actinomycetes</taxon>
        <taxon>Propionibacteriales</taxon>
        <taxon>Nocardioidaceae</taxon>
        <taxon>Nocardioides</taxon>
    </lineage>
</organism>
<dbReference type="InterPro" id="IPR003961">
    <property type="entry name" value="FN3_dom"/>
</dbReference>
<dbReference type="InterPro" id="IPR013783">
    <property type="entry name" value="Ig-like_fold"/>
</dbReference>
<keyword evidence="3" id="KW-0624">Polysaccharide degradation</keyword>
<keyword evidence="6" id="KW-1185">Reference proteome</keyword>
<sequence>MASQIYPGPTTSDSAGNIYFVDAGDVEKLTPNGMISIIAGAGAFNPAIPHQTPQPGLAIASAMSPVGVAVDGVGNVYIADALGYVEKVNPSGVLSIIAGVGHPNGQWWPTVGPALDSTIYPRAIAIDRTGNLYLTDDRGYVVEISSDGHLSYVAGNAANGDPVPGPAMNSPVETGSIALDQSGNIYLAGGAYVEEISGGTLSIAAGPDPSMHGGMGPMPAVPFEMKASSVAVSSSGALYLASGDRVYRIADGTVSTFAGYAGPGYTPGQTTYPPKPGPATSSPMLSQDVAFDSAGNLVISDSGVHAPGWTSPSGYLESVTPSGTLSLLAGDSQGVLTLGPATMSPMTPEAVAADSQGNLYVSTGTGIAKVDGSGTLSMFAGNGTTGAPIPGPALSSPLRASGAMAVDSANNLYLAQTGSVVKITPGGVLSIIAGNGQNGTPVAGPAVSSPMSPTAIAADPAGDLYIESGNIYRVGLDGTLSLFAGGGTSTPSSWPAPATSIGVSQGPIGVDASGNVYATDGATGVYKITPNGSATVLAGGTNQTSLVPGPAIDSDLSALGMAGDAAGNMYFIDYTYVIKVTPDGTLSIIGGDGDGEGDRNSYWYEAATLGWAQQTGLTPAAIAVSPQGTVYIANTVRNQAGGYVLALTPTSATAPSAPTNVTASAGAASADVTFAPSLDTGGIPVTNYVVSDGAGHTCSPTLDMRLGYLDLYTRHSLSCWVTGLTPQAPVTFTVTATNAVGTSGSSAPSNSVTPFTVPSAPTGLTATAGNGQVQLSWTAPATDGGSLISGYDITSQDVTGNQGVAPSCTSAQQSTATSCTVANLYNGHSYTFTVAARNWAGPGSATSISSTPAGPPDGPQNVTAVAGNRSAVVGWTAPANEGSTITHYTVTVSPGGATTTINGTVPQGQWMSATVGGLVNGATYSFTVTATNSVGTSVPSTRSGWVTPAAPSATTRVAISGAHPYASGARRYYPIRVYVKTSGTPSGYVYLYVSGTPGVTKTYKVPANSTTGVVVSIALTGKSGILSISASHSGSPGFAAAPPYSFNPRIIA</sequence>
<keyword evidence="2" id="KW-0378">Hydrolase</keyword>
<feature type="domain" description="Fibronectin type-III" evidence="4">
    <location>
        <begin position="757"/>
        <end position="854"/>
    </location>
</feature>
<evidence type="ECO:0000256" key="3">
    <source>
        <dbReference type="ARBA" id="ARBA00023326"/>
    </source>
</evidence>
<gene>
    <name evidence="5" type="ORF">Back2_00850</name>
</gene>
<dbReference type="InterPro" id="IPR050964">
    <property type="entry name" value="Striated_Muscle_Regulatory"/>
</dbReference>
<dbReference type="SUPFAM" id="SSF49265">
    <property type="entry name" value="Fibronectin type III"/>
    <property type="match status" value="2"/>
</dbReference>
<dbReference type="Gene3D" id="2.120.10.30">
    <property type="entry name" value="TolB, C-terminal domain"/>
    <property type="match status" value="6"/>
</dbReference>
<name>A0A3G9IX06_9ACTN</name>
<dbReference type="SUPFAM" id="SSF63829">
    <property type="entry name" value="Calcium-dependent phosphotriesterase"/>
    <property type="match status" value="2"/>
</dbReference>
<accession>A0A3G9IX06</accession>
<evidence type="ECO:0000256" key="2">
    <source>
        <dbReference type="ARBA" id="ARBA00023295"/>
    </source>
</evidence>
<evidence type="ECO:0000313" key="6">
    <source>
        <dbReference type="Proteomes" id="UP000271573"/>
    </source>
</evidence>
<protein>
    <recommendedName>
        <fullName evidence="4">Fibronectin type-III domain-containing protein</fullName>
    </recommendedName>
</protein>
<dbReference type="InterPro" id="IPR011042">
    <property type="entry name" value="6-blade_b-propeller_TolB-like"/>
</dbReference>
<dbReference type="PROSITE" id="PS50853">
    <property type="entry name" value="FN3"/>
    <property type="match status" value="3"/>
</dbReference>
<dbReference type="AlphaFoldDB" id="A0A3G9IX06"/>
<keyword evidence="3" id="KW-0119">Carbohydrate metabolism</keyword>
<reference evidence="5 6" key="1">
    <citation type="submission" date="2018-11" db="EMBL/GenBank/DDBJ databases">
        <title>Complete genome sequence of Nocardioides baekrokdamisoli strain KCTC 39748.</title>
        <authorList>
            <person name="Kang S.W."/>
            <person name="Lee K.C."/>
            <person name="Kim K.K."/>
            <person name="Kim J.S."/>
            <person name="Kim D.S."/>
            <person name="Ko S.H."/>
            <person name="Yang S.H."/>
            <person name="Shin Y.K."/>
            <person name="Lee J.S."/>
        </authorList>
    </citation>
    <scope>NUCLEOTIDE SEQUENCE [LARGE SCALE GENOMIC DNA]</scope>
    <source>
        <strain evidence="5 6">KCTC 39748</strain>
    </source>
</reference>
<dbReference type="KEGG" id="nbe:Back2_00850"/>
<evidence type="ECO:0000259" key="4">
    <source>
        <dbReference type="PROSITE" id="PS50853"/>
    </source>
</evidence>
<feature type="domain" description="Fibronectin type-III" evidence="4">
    <location>
        <begin position="654"/>
        <end position="756"/>
    </location>
</feature>
<evidence type="ECO:0000313" key="5">
    <source>
        <dbReference type="EMBL" id="BBH15798.1"/>
    </source>
</evidence>
<dbReference type="Proteomes" id="UP000271573">
    <property type="component" value="Chromosome"/>
</dbReference>
<dbReference type="PANTHER" id="PTHR13817">
    <property type="entry name" value="TITIN"/>
    <property type="match status" value="1"/>
</dbReference>
<keyword evidence="1" id="KW-0677">Repeat</keyword>
<feature type="domain" description="Fibronectin type-III" evidence="4">
    <location>
        <begin position="855"/>
        <end position="952"/>
    </location>
</feature>
<dbReference type="SMART" id="SM00060">
    <property type="entry name" value="FN3"/>
    <property type="match status" value="3"/>
</dbReference>
<dbReference type="GO" id="GO:0000272">
    <property type="term" value="P:polysaccharide catabolic process"/>
    <property type="evidence" value="ECO:0007669"/>
    <property type="project" value="UniProtKB-KW"/>
</dbReference>